<dbReference type="NCBIfam" id="TIGR00083">
    <property type="entry name" value="ribF"/>
    <property type="match status" value="1"/>
</dbReference>
<evidence type="ECO:0000256" key="2">
    <source>
        <dbReference type="ARBA" id="ARBA00005201"/>
    </source>
</evidence>
<evidence type="ECO:0000256" key="1">
    <source>
        <dbReference type="ARBA" id="ARBA00004726"/>
    </source>
</evidence>
<dbReference type="InterPro" id="IPR015865">
    <property type="entry name" value="Riboflavin_kinase_bac/euk"/>
</dbReference>
<dbReference type="GO" id="GO:0008531">
    <property type="term" value="F:riboflavin kinase activity"/>
    <property type="evidence" value="ECO:0007669"/>
    <property type="project" value="UniProtKB-UniRule"/>
</dbReference>
<evidence type="ECO:0000256" key="11">
    <source>
        <dbReference type="ARBA" id="ARBA00023268"/>
    </source>
</evidence>
<name>A0A7X6MZX6_9LACO</name>
<comment type="pathway">
    <text evidence="1 14">Cofactor biosynthesis; FAD biosynthesis; FAD from FMN: step 1/1.</text>
</comment>
<gene>
    <name evidence="16" type="primary">ribF</name>
    <name evidence="16" type="ORF">HF964_00105</name>
</gene>
<dbReference type="Gene3D" id="2.40.30.30">
    <property type="entry name" value="Riboflavin kinase-like"/>
    <property type="match status" value="1"/>
</dbReference>
<dbReference type="EMBL" id="JAAXPN010000001">
    <property type="protein sequence ID" value="NKZ23221.1"/>
    <property type="molecule type" value="Genomic_DNA"/>
</dbReference>
<evidence type="ECO:0000313" key="16">
    <source>
        <dbReference type="EMBL" id="NKZ23221.1"/>
    </source>
</evidence>
<dbReference type="Pfam" id="PF01687">
    <property type="entry name" value="Flavokinase"/>
    <property type="match status" value="1"/>
</dbReference>
<evidence type="ECO:0000256" key="9">
    <source>
        <dbReference type="ARBA" id="ARBA00022827"/>
    </source>
</evidence>
<evidence type="ECO:0000256" key="4">
    <source>
        <dbReference type="ARBA" id="ARBA00022643"/>
    </source>
</evidence>
<comment type="catalytic activity">
    <reaction evidence="13 14">
        <text>FMN + ATP + H(+) = FAD + diphosphate</text>
        <dbReference type="Rhea" id="RHEA:17237"/>
        <dbReference type="ChEBI" id="CHEBI:15378"/>
        <dbReference type="ChEBI" id="CHEBI:30616"/>
        <dbReference type="ChEBI" id="CHEBI:33019"/>
        <dbReference type="ChEBI" id="CHEBI:57692"/>
        <dbReference type="ChEBI" id="CHEBI:58210"/>
        <dbReference type="EC" id="2.7.7.2"/>
    </reaction>
</comment>
<keyword evidence="6 14" id="KW-0548">Nucleotidyltransferase</keyword>
<evidence type="ECO:0000256" key="7">
    <source>
        <dbReference type="ARBA" id="ARBA00022741"/>
    </source>
</evidence>
<dbReference type="PANTHER" id="PTHR22749">
    <property type="entry name" value="RIBOFLAVIN KINASE/FMN ADENYLYLTRANSFERASE"/>
    <property type="match status" value="1"/>
</dbReference>
<keyword evidence="3 14" id="KW-0285">Flavoprotein</keyword>
<keyword evidence="4 14" id="KW-0288">FMN</keyword>
<dbReference type="EC" id="2.7.1.26" evidence="14"/>
<dbReference type="SUPFAM" id="SSF82114">
    <property type="entry name" value="Riboflavin kinase-like"/>
    <property type="match status" value="1"/>
</dbReference>
<evidence type="ECO:0000313" key="17">
    <source>
        <dbReference type="Proteomes" id="UP000549765"/>
    </source>
</evidence>
<dbReference type="AlphaFoldDB" id="A0A7X6MZX6"/>
<keyword evidence="9 14" id="KW-0274">FAD</keyword>
<keyword evidence="5 14" id="KW-0808">Transferase</keyword>
<dbReference type="Proteomes" id="UP000549765">
    <property type="component" value="Unassembled WGS sequence"/>
</dbReference>
<dbReference type="RefSeq" id="WP_168721024.1">
    <property type="nucleotide sequence ID" value="NZ_JAAXPN010000001.1"/>
</dbReference>
<proteinExistence type="inferred from homology"/>
<dbReference type="GO" id="GO:0009231">
    <property type="term" value="P:riboflavin biosynthetic process"/>
    <property type="evidence" value="ECO:0007669"/>
    <property type="project" value="InterPro"/>
</dbReference>
<accession>A0A7X6MZX6</accession>
<evidence type="ECO:0000256" key="5">
    <source>
        <dbReference type="ARBA" id="ARBA00022679"/>
    </source>
</evidence>
<dbReference type="GO" id="GO:0006747">
    <property type="term" value="P:FAD biosynthetic process"/>
    <property type="evidence" value="ECO:0007669"/>
    <property type="project" value="UniProtKB-UniRule"/>
</dbReference>
<evidence type="ECO:0000256" key="8">
    <source>
        <dbReference type="ARBA" id="ARBA00022777"/>
    </source>
</evidence>
<evidence type="ECO:0000259" key="15">
    <source>
        <dbReference type="SMART" id="SM00904"/>
    </source>
</evidence>
<dbReference type="PIRSF" id="PIRSF004491">
    <property type="entry name" value="FAD_Synth"/>
    <property type="match status" value="1"/>
</dbReference>
<keyword evidence="10 14" id="KW-0067">ATP-binding</keyword>
<dbReference type="SMART" id="SM00904">
    <property type="entry name" value="Flavokinase"/>
    <property type="match status" value="1"/>
</dbReference>
<organism evidence="16 17">
    <name type="scientific">Periweissella fabalis</name>
    <dbReference type="NCBI Taxonomy" id="1070421"/>
    <lineage>
        <taxon>Bacteria</taxon>
        <taxon>Bacillati</taxon>
        <taxon>Bacillota</taxon>
        <taxon>Bacilli</taxon>
        <taxon>Lactobacillales</taxon>
        <taxon>Lactobacillaceae</taxon>
        <taxon>Periweissella</taxon>
    </lineage>
</organism>
<comment type="caution">
    <text evidence="16">The sequence shown here is derived from an EMBL/GenBank/DDBJ whole genome shotgun (WGS) entry which is preliminary data.</text>
</comment>
<evidence type="ECO:0000256" key="12">
    <source>
        <dbReference type="ARBA" id="ARBA00047880"/>
    </source>
</evidence>
<keyword evidence="17" id="KW-1185">Reference proteome</keyword>
<dbReference type="UniPathway" id="UPA00277">
    <property type="reaction ID" value="UER00407"/>
</dbReference>
<keyword evidence="7 14" id="KW-0547">Nucleotide-binding</keyword>
<dbReference type="InterPro" id="IPR014729">
    <property type="entry name" value="Rossmann-like_a/b/a_fold"/>
</dbReference>
<dbReference type="EC" id="2.7.7.2" evidence="14"/>
<sequence>METFDLRYPFTRPAAAPNSVVLAMGFFDGVHLGHQAVLAKARELATAKGVPLAVMTYDHHPHIVFQKLPNQYQYLSPIKRQNELFAATGVDVVYRVSFTSKLAKLSPQAFVDEVLMTLHPLAVVAGFDHTYGGDVKVANMEHLPEFVAGRFEVVSVPKADFHHEKIGSRTIHEVLEAGNVDLANEMLGYTYQTTGVIVHGEALGRTLGFPTANVLTPADEKIPGVGVYGVRIKIADKWYDGDASVGYNQTIGEGRPKTLEIFIFDFHEEIYGENVEVQWCHYVRGMEKFNGLEALVDQLHQDEVDVRAFFASK</sequence>
<comment type="similarity">
    <text evidence="14">Belongs to the ribF family.</text>
</comment>
<keyword evidence="11" id="KW-0511">Multifunctional enzyme</keyword>
<dbReference type="InterPro" id="IPR023468">
    <property type="entry name" value="Riboflavin_kinase"/>
</dbReference>
<dbReference type="Pfam" id="PF06574">
    <property type="entry name" value="FAD_syn"/>
    <property type="match status" value="1"/>
</dbReference>
<evidence type="ECO:0000256" key="10">
    <source>
        <dbReference type="ARBA" id="ARBA00022840"/>
    </source>
</evidence>
<dbReference type="UniPathway" id="UPA00276">
    <property type="reaction ID" value="UER00406"/>
</dbReference>
<dbReference type="CDD" id="cd02064">
    <property type="entry name" value="FAD_synthetase_N"/>
    <property type="match status" value="1"/>
</dbReference>
<dbReference type="SUPFAM" id="SSF52374">
    <property type="entry name" value="Nucleotidylyl transferase"/>
    <property type="match status" value="1"/>
</dbReference>
<dbReference type="Gene3D" id="3.40.50.620">
    <property type="entry name" value="HUPs"/>
    <property type="match status" value="1"/>
</dbReference>
<evidence type="ECO:0000256" key="14">
    <source>
        <dbReference type="PIRNR" id="PIRNR004491"/>
    </source>
</evidence>
<evidence type="ECO:0000256" key="6">
    <source>
        <dbReference type="ARBA" id="ARBA00022695"/>
    </source>
</evidence>
<dbReference type="GO" id="GO:0009398">
    <property type="term" value="P:FMN biosynthetic process"/>
    <property type="evidence" value="ECO:0007669"/>
    <property type="project" value="UniProtKB-UniRule"/>
</dbReference>
<keyword evidence="8 14" id="KW-0418">Kinase</keyword>
<evidence type="ECO:0000256" key="3">
    <source>
        <dbReference type="ARBA" id="ARBA00022630"/>
    </source>
</evidence>
<feature type="domain" description="Riboflavin kinase" evidence="15">
    <location>
        <begin position="186"/>
        <end position="311"/>
    </location>
</feature>
<reference evidence="16 17" key="1">
    <citation type="submission" date="2020-04" db="EMBL/GenBank/DDBJ databases">
        <title>MicrobeNet Type strains.</title>
        <authorList>
            <person name="Nicholson A.C."/>
        </authorList>
    </citation>
    <scope>NUCLEOTIDE SEQUENCE [LARGE SCALE GENOMIC DNA]</scope>
    <source>
        <strain evidence="16 17">CCUG 61472</strain>
    </source>
</reference>
<comment type="catalytic activity">
    <reaction evidence="12 14">
        <text>riboflavin + ATP = FMN + ADP + H(+)</text>
        <dbReference type="Rhea" id="RHEA:14357"/>
        <dbReference type="ChEBI" id="CHEBI:15378"/>
        <dbReference type="ChEBI" id="CHEBI:30616"/>
        <dbReference type="ChEBI" id="CHEBI:57986"/>
        <dbReference type="ChEBI" id="CHEBI:58210"/>
        <dbReference type="ChEBI" id="CHEBI:456216"/>
        <dbReference type="EC" id="2.7.1.26"/>
    </reaction>
</comment>
<evidence type="ECO:0000256" key="13">
    <source>
        <dbReference type="ARBA" id="ARBA00049494"/>
    </source>
</evidence>
<dbReference type="PANTHER" id="PTHR22749:SF6">
    <property type="entry name" value="RIBOFLAVIN KINASE"/>
    <property type="match status" value="1"/>
</dbReference>
<dbReference type="GO" id="GO:0003919">
    <property type="term" value="F:FMN adenylyltransferase activity"/>
    <property type="evidence" value="ECO:0007669"/>
    <property type="project" value="UniProtKB-UniRule"/>
</dbReference>
<comment type="pathway">
    <text evidence="2 14">Cofactor biosynthesis; FMN biosynthesis; FMN from riboflavin (ATP route): step 1/1.</text>
</comment>
<dbReference type="InterPro" id="IPR023465">
    <property type="entry name" value="Riboflavin_kinase_dom_sf"/>
</dbReference>
<dbReference type="InterPro" id="IPR002606">
    <property type="entry name" value="Riboflavin_kinase_bac"/>
</dbReference>
<protein>
    <recommendedName>
        <fullName evidence="14">Riboflavin biosynthesis protein</fullName>
    </recommendedName>
    <domain>
        <recommendedName>
            <fullName evidence="14">Riboflavin kinase</fullName>
            <ecNumber evidence="14">2.7.1.26</ecNumber>
        </recommendedName>
        <alternativeName>
            <fullName evidence="14">Flavokinase</fullName>
        </alternativeName>
    </domain>
    <domain>
        <recommendedName>
            <fullName evidence="14">FMN adenylyltransferase</fullName>
            <ecNumber evidence="14">2.7.7.2</ecNumber>
        </recommendedName>
        <alternativeName>
            <fullName evidence="14">FAD pyrophosphorylase</fullName>
        </alternativeName>
        <alternativeName>
            <fullName evidence="14">FAD synthase</fullName>
        </alternativeName>
    </domain>
</protein>
<dbReference type="InterPro" id="IPR015864">
    <property type="entry name" value="FAD_synthase"/>
</dbReference>
<dbReference type="GO" id="GO:0005524">
    <property type="term" value="F:ATP binding"/>
    <property type="evidence" value="ECO:0007669"/>
    <property type="project" value="UniProtKB-UniRule"/>
</dbReference>